<proteinExistence type="evidence at transcript level"/>
<dbReference type="AlphaFoldDB" id="A0A090XEB7"/>
<feature type="chain" id="PRO_5001869150" evidence="1">
    <location>
        <begin position="23"/>
        <end position="81"/>
    </location>
</feature>
<feature type="signal peptide" evidence="1">
    <location>
        <begin position="1"/>
        <end position="22"/>
    </location>
</feature>
<reference evidence="2" key="1">
    <citation type="journal article" date="2015" name="PLoS Negl. Trop. Dis.">
        <title>Deep Sequencing Analysis of the Ixodes ricinus Haemocytome.</title>
        <authorList>
            <person name="Kotsyfakis M."/>
            <person name="Kopacek P."/>
            <person name="Franta Z."/>
            <person name="Pedra J.H."/>
            <person name="Ribeiro J.M."/>
        </authorList>
    </citation>
    <scope>NUCLEOTIDE SEQUENCE</scope>
</reference>
<dbReference type="EMBL" id="GBIH01002122">
    <property type="protein sequence ID" value="JAC92588.1"/>
    <property type="molecule type" value="mRNA"/>
</dbReference>
<name>A0A090XEB7_IXORI</name>
<evidence type="ECO:0000256" key="1">
    <source>
        <dbReference type="SAM" id="SignalP"/>
    </source>
</evidence>
<keyword evidence="1" id="KW-0732">Signal</keyword>
<organism evidence="2">
    <name type="scientific">Ixodes ricinus</name>
    <name type="common">Common tick</name>
    <name type="synonym">Acarus ricinus</name>
    <dbReference type="NCBI Taxonomy" id="34613"/>
    <lineage>
        <taxon>Eukaryota</taxon>
        <taxon>Metazoa</taxon>
        <taxon>Ecdysozoa</taxon>
        <taxon>Arthropoda</taxon>
        <taxon>Chelicerata</taxon>
        <taxon>Arachnida</taxon>
        <taxon>Acari</taxon>
        <taxon>Parasitiformes</taxon>
        <taxon>Ixodida</taxon>
        <taxon>Ixodoidea</taxon>
        <taxon>Ixodidae</taxon>
        <taxon>Ixodinae</taxon>
        <taxon>Ixodes</taxon>
    </lineage>
</organism>
<sequence length="81" mass="9019">MRSSFIFCLLAMFYIVFVTAYAEPDCPNHGMKRTIPGVPCLYSCEDYSFAMTLHPKTNGTRCTGPGVRDGKCEDGECKKNP</sequence>
<protein>
    <submittedName>
        <fullName evidence="2">Putative salivary secreted protein</fullName>
    </submittedName>
</protein>
<evidence type="ECO:0000313" key="2">
    <source>
        <dbReference type="EMBL" id="JAC92588.1"/>
    </source>
</evidence>
<accession>A0A090XEB7</accession>